<evidence type="ECO:0000256" key="2">
    <source>
        <dbReference type="ARBA" id="ARBA00022801"/>
    </source>
</evidence>
<feature type="chain" id="PRO_5014175308" evidence="4">
    <location>
        <begin position="37"/>
        <end position="586"/>
    </location>
</feature>
<dbReference type="Pfam" id="PF02129">
    <property type="entry name" value="Peptidase_S15"/>
    <property type="match status" value="1"/>
</dbReference>
<dbReference type="InterPro" id="IPR008979">
    <property type="entry name" value="Galactose-bd-like_sf"/>
</dbReference>
<dbReference type="SUPFAM" id="SSF53474">
    <property type="entry name" value="alpha/beta-Hydrolases"/>
    <property type="match status" value="1"/>
</dbReference>
<keyword evidence="4" id="KW-0732">Signal</keyword>
<evidence type="ECO:0000256" key="4">
    <source>
        <dbReference type="SAM" id="SignalP"/>
    </source>
</evidence>
<organism evidence="6 7">
    <name type="scientific">Frankia canadensis</name>
    <dbReference type="NCBI Taxonomy" id="1836972"/>
    <lineage>
        <taxon>Bacteria</taxon>
        <taxon>Bacillati</taxon>
        <taxon>Actinomycetota</taxon>
        <taxon>Actinomycetes</taxon>
        <taxon>Frankiales</taxon>
        <taxon>Frankiaceae</taxon>
        <taxon>Frankia</taxon>
    </lineage>
</organism>
<sequence length="586" mass="59901">MSSTSAAAKRPGHRCRTALVLVAVAAAVAACGTSGAAPPGAEIVSRPTGAPNPSPGATQGAQVHGGAAAGLSADAPRPRASSDAAPTRAAGPPQQTITARDGTVLTATVVVPPVPGRYPLAVIPAAWGFPNTVFDVQAKELSARGYVVLTYNTRGFFSSGGTVDVSGPRDVSDVSDVISWALAHTPADPARVGVAGLSYGGGIALLAAAADARVRTVASLSGWTDFGYSLYAADTRHKAALDLLTSLLQKTGRSGADFTTFLDDYNGLRNMPSVLAWAKARSAGSLLDAVNRHHPAVFMAAAYGDNFFAPNPQIDFFTGLTGPKSLQLAPGDHGTNEIGGLLGIPNGEWSSAWDWFDRGLRPGSPSAAAHAPAAVRLTTDGGGVETYPTWAAATRSTTTLRLGPAPLGTGDLSPTAATGSWSTSIRSGTDTTANAGTVLITKALQGISHLPPTLRLDSVDRRDGAVWQAPPTPLPQRIRGIPTLRLSLTPNVDTGTVVAYLYATSPTGDSTLLSKAVHTYLGAKPGQPQAATLAFDPVATDVLTGCHLSLVIDTKDDLYLDMDRAGGTVAFGSPSAQPSQLSVPLG</sequence>
<evidence type="ECO:0000256" key="3">
    <source>
        <dbReference type="SAM" id="MobiDB-lite"/>
    </source>
</evidence>
<dbReference type="Gene3D" id="2.60.120.260">
    <property type="entry name" value="Galactose-binding domain-like"/>
    <property type="match status" value="1"/>
</dbReference>
<reference evidence="6 7" key="1">
    <citation type="submission" date="2017-06" db="EMBL/GenBank/DDBJ databases">
        <authorList>
            <person name="Kim H.J."/>
            <person name="Triplett B.A."/>
        </authorList>
    </citation>
    <scope>NUCLEOTIDE SEQUENCE [LARGE SCALE GENOMIC DNA]</scope>
    <source>
        <strain evidence="6">FRACA_ARgP5</strain>
    </source>
</reference>
<dbReference type="GO" id="GO:0008239">
    <property type="term" value="F:dipeptidyl-peptidase activity"/>
    <property type="evidence" value="ECO:0007669"/>
    <property type="project" value="InterPro"/>
</dbReference>
<dbReference type="PANTHER" id="PTHR22946">
    <property type="entry name" value="DIENELACTONE HYDROLASE DOMAIN-CONTAINING PROTEIN-RELATED"/>
    <property type="match status" value="1"/>
</dbReference>
<dbReference type="Pfam" id="PF08530">
    <property type="entry name" value="PepX_C"/>
    <property type="match status" value="1"/>
</dbReference>
<dbReference type="InterPro" id="IPR013736">
    <property type="entry name" value="Xaa-Pro_dipept_C"/>
</dbReference>
<name>A0A2I2KJ35_9ACTN</name>
<evidence type="ECO:0000259" key="5">
    <source>
        <dbReference type="SMART" id="SM00939"/>
    </source>
</evidence>
<feature type="compositionally biased region" description="Polar residues" evidence="3">
    <location>
        <begin position="415"/>
        <end position="428"/>
    </location>
</feature>
<dbReference type="InterPro" id="IPR050261">
    <property type="entry name" value="FrsA_esterase"/>
</dbReference>
<dbReference type="InterPro" id="IPR000383">
    <property type="entry name" value="Xaa-Pro-like_dom"/>
</dbReference>
<keyword evidence="2" id="KW-0378">Hydrolase</keyword>
<comment type="similarity">
    <text evidence="1">Belongs to the AB hydrolase superfamily.</text>
</comment>
<protein>
    <submittedName>
        <fullName evidence="6">X-Pro dipeptidyl-peptidase domain protein</fullName>
    </submittedName>
</protein>
<evidence type="ECO:0000313" key="7">
    <source>
        <dbReference type="Proteomes" id="UP000234331"/>
    </source>
</evidence>
<dbReference type="OrthoDB" id="3276960at2"/>
<dbReference type="Proteomes" id="UP000234331">
    <property type="component" value="Unassembled WGS sequence"/>
</dbReference>
<feature type="compositionally biased region" description="Low complexity" evidence="3">
    <location>
        <begin position="56"/>
        <end position="90"/>
    </location>
</feature>
<dbReference type="EMBL" id="FZMO01000012">
    <property type="protein sequence ID" value="SNQ45682.1"/>
    <property type="molecule type" value="Genomic_DNA"/>
</dbReference>
<dbReference type="InterPro" id="IPR029058">
    <property type="entry name" value="AB_hydrolase_fold"/>
</dbReference>
<dbReference type="PANTHER" id="PTHR22946:SF9">
    <property type="entry name" value="POLYKETIDE TRANSFERASE AF380"/>
    <property type="match status" value="1"/>
</dbReference>
<dbReference type="AlphaFoldDB" id="A0A2I2KJ35"/>
<dbReference type="Gene3D" id="3.40.50.1820">
    <property type="entry name" value="alpha/beta hydrolase"/>
    <property type="match status" value="1"/>
</dbReference>
<gene>
    <name evidence="6" type="ORF">FRACA_1090009</name>
</gene>
<feature type="region of interest" description="Disordered" evidence="3">
    <location>
        <begin position="401"/>
        <end position="428"/>
    </location>
</feature>
<feature type="signal peptide" evidence="4">
    <location>
        <begin position="1"/>
        <end position="36"/>
    </location>
</feature>
<dbReference type="RefSeq" id="WP_101829820.1">
    <property type="nucleotide sequence ID" value="NZ_FZMO01000012.1"/>
</dbReference>
<keyword evidence="7" id="KW-1185">Reference proteome</keyword>
<evidence type="ECO:0000313" key="6">
    <source>
        <dbReference type="EMBL" id="SNQ45682.1"/>
    </source>
</evidence>
<dbReference type="SMART" id="SM00939">
    <property type="entry name" value="PepX_C"/>
    <property type="match status" value="1"/>
</dbReference>
<accession>A0A2I2KJ35</accession>
<dbReference type="GO" id="GO:0052689">
    <property type="term" value="F:carboxylic ester hydrolase activity"/>
    <property type="evidence" value="ECO:0007669"/>
    <property type="project" value="UniProtKB-ARBA"/>
</dbReference>
<feature type="region of interest" description="Disordered" evidence="3">
    <location>
        <begin position="36"/>
        <end position="95"/>
    </location>
</feature>
<evidence type="ECO:0000256" key="1">
    <source>
        <dbReference type="ARBA" id="ARBA00008645"/>
    </source>
</evidence>
<dbReference type="SUPFAM" id="SSF49785">
    <property type="entry name" value="Galactose-binding domain-like"/>
    <property type="match status" value="1"/>
</dbReference>
<proteinExistence type="inferred from homology"/>
<feature type="domain" description="Xaa-Pro dipeptidyl-peptidase C-terminal" evidence="5">
    <location>
        <begin position="353"/>
        <end position="582"/>
    </location>
</feature>